<feature type="non-terminal residue" evidence="2">
    <location>
        <position position="55"/>
    </location>
</feature>
<organism evidence="2">
    <name type="scientific">marine metagenome</name>
    <dbReference type="NCBI Taxonomy" id="408172"/>
    <lineage>
        <taxon>unclassified sequences</taxon>
        <taxon>metagenomes</taxon>
        <taxon>ecological metagenomes</taxon>
    </lineage>
</organism>
<evidence type="ECO:0000313" key="2">
    <source>
        <dbReference type="EMBL" id="SVC17888.1"/>
    </source>
</evidence>
<gene>
    <name evidence="2" type="ORF">METZ01_LOCUS270742</name>
</gene>
<name>A0A382K0X8_9ZZZZ</name>
<protein>
    <submittedName>
        <fullName evidence="2">Uncharacterized protein</fullName>
    </submittedName>
</protein>
<feature type="region of interest" description="Disordered" evidence="1">
    <location>
        <begin position="1"/>
        <end position="21"/>
    </location>
</feature>
<accession>A0A382K0X8</accession>
<evidence type="ECO:0000256" key="1">
    <source>
        <dbReference type="SAM" id="MobiDB-lite"/>
    </source>
</evidence>
<proteinExistence type="predicted"/>
<dbReference type="AlphaFoldDB" id="A0A382K0X8"/>
<sequence length="55" mass="6663">MPEDGEEPLQNNLADLMGIDPQPYTTEKWREHWHDMPEYSQENNAPYKTIYVHFR</sequence>
<dbReference type="EMBL" id="UINC01077609">
    <property type="protein sequence ID" value="SVC17888.1"/>
    <property type="molecule type" value="Genomic_DNA"/>
</dbReference>
<reference evidence="2" key="1">
    <citation type="submission" date="2018-05" db="EMBL/GenBank/DDBJ databases">
        <authorList>
            <person name="Lanie J.A."/>
            <person name="Ng W.-L."/>
            <person name="Kazmierczak K.M."/>
            <person name="Andrzejewski T.M."/>
            <person name="Davidsen T.M."/>
            <person name="Wayne K.J."/>
            <person name="Tettelin H."/>
            <person name="Glass J.I."/>
            <person name="Rusch D."/>
            <person name="Podicherti R."/>
            <person name="Tsui H.-C.T."/>
            <person name="Winkler M.E."/>
        </authorList>
    </citation>
    <scope>NUCLEOTIDE SEQUENCE</scope>
</reference>